<dbReference type="Proteomes" id="UP000199771">
    <property type="component" value="Unassembled WGS sequence"/>
</dbReference>
<keyword evidence="2" id="KW-1185">Reference proteome</keyword>
<dbReference type="EMBL" id="FOOC01000001">
    <property type="protein sequence ID" value="SFF24444.1"/>
    <property type="molecule type" value="Genomic_DNA"/>
</dbReference>
<evidence type="ECO:0000313" key="1">
    <source>
        <dbReference type="EMBL" id="SFF24444.1"/>
    </source>
</evidence>
<proteinExistence type="predicted"/>
<dbReference type="STRING" id="1076937.SAMN04488120_101138"/>
<dbReference type="AlphaFoldDB" id="A0A1I2H2G7"/>
<organism evidence="1 2">
    <name type="scientific">Fontimonas thermophila</name>
    <dbReference type="NCBI Taxonomy" id="1076937"/>
    <lineage>
        <taxon>Bacteria</taxon>
        <taxon>Pseudomonadati</taxon>
        <taxon>Pseudomonadota</taxon>
        <taxon>Gammaproteobacteria</taxon>
        <taxon>Nevskiales</taxon>
        <taxon>Nevskiaceae</taxon>
        <taxon>Fontimonas</taxon>
    </lineage>
</organism>
<gene>
    <name evidence="1" type="ORF">SAMN04488120_101138</name>
</gene>
<name>A0A1I2H2G7_9GAMM</name>
<accession>A0A1I2H2G7</accession>
<evidence type="ECO:0000313" key="2">
    <source>
        <dbReference type="Proteomes" id="UP000199771"/>
    </source>
</evidence>
<reference evidence="1 2" key="1">
    <citation type="submission" date="2016-10" db="EMBL/GenBank/DDBJ databases">
        <authorList>
            <person name="de Groot N.N."/>
        </authorList>
    </citation>
    <scope>NUCLEOTIDE SEQUENCE [LARGE SCALE GENOMIC DNA]</scope>
    <source>
        <strain evidence="1 2">DSM 23609</strain>
    </source>
</reference>
<sequence length="114" mass="12149">MAANDGCARIPLRRPQPGYRRLFLRTDGARRTAVAWLITAAFCGWWVALRPASATEIDAVRQRLDADAGAAALARFDARLAGGGQPSLLRLHLLRNAALRDQPAIAASAAESSG</sequence>
<protein>
    <submittedName>
        <fullName evidence="1">Uncharacterized protein</fullName>
    </submittedName>
</protein>